<feature type="transmembrane region" description="Helical" evidence="2">
    <location>
        <begin position="643"/>
        <end position="664"/>
    </location>
</feature>
<feature type="transmembrane region" description="Helical" evidence="2">
    <location>
        <begin position="401"/>
        <end position="418"/>
    </location>
</feature>
<dbReference type="EMBL" id="JALLPB020000010">
    <property type="protein sequence ID" value="KAL3826967.1"/>
    <property type="molecule type" value="Genomic_DNA"/>
</dbReference>
<dbReference type="Proteomes" id="UP001530377">
    <property type="component" value="Unassembled WGS sequence"/>
</dbReference>
<reference evidence="3 4" key="1">
    <citation type="submission" date="2024-10" db="EMBL/GenBank/DDBJ databases">
        <title>Updated reference genomes for cyclostephanoid diatoms.</title>
        <authorList>
            <person name="Roberts W.R."/>
            <person name="Alverson A.J."/>
        </authorList>
    </citation>
    <scope>NUCLEOTIDE SEQUENCE [LARGE SCALE GENOMIC DNA]</scope>
    <source>
        <strain evidence="3 4">AJA228-03</strain>
    </source>
</reference>
<feature type="transmembrane region" description="Helical" evidence="2">
    <location>
        <begin position="923"/>
        <end position="949"/>
    </location>
</feature>
<feature type="compositionally biased region" description="Low complexity" evidence="1">
    <location>
        <begin position="155"/>
        <end position="166"/>
    </location>
</feature>
<evidence type="ECO:0000256" key="2">
    <source>
        <dbReference type="SAM" id="Phobius"/>
    </source>
</evidence>
<feature type="compositionally biased region" description="Gly residues" evidence="1">
    <location>
        <begin position="15"/>
        <end position="28"/>
    </location>
</feature>
<gene>
    <name evidence="3" type="ORF">ACHAXA_000031</name>
</gene>
<evidence type="ECO:0000313" key="4">
    <source>
        <dbReference type="Proteomes" id="UP001530377"/>
    </source>
</evidence>
<name>A0ABD3SQT8_9STRA</name>
<feature type="region of interest" description="Disordered" evidence="1">
    <location>
        <begin position="795"/>
        <end position="818"/>
    </location>
</feature>
<accession>A0ABD3SQT8</accession>
<organism evidence="3 4">
    <name type="scientific">Cyclostephanos tholiformis</name>
    <dbReference type="NCBI Taxonomy" id="382380"/>
    <lineage>
        <taxon>Eukaryota</taxon>
        <taxon>Sar</taxon>
        <taxon>Stramenopiles</taxon>
        <taxon>Ochrophyta</taxon>
        <taxon>Bacillariophyta</taxon>
        <taxon>Coscinodiscophyceae</taxon>
        <taxon>Thalassiosirophycidae</taxon>
        <taxon>Stephanodiscales</taxon>
        <taxon>Stephanodiscaceae</taxon>
        <taxon>Cyclostephanos</taxon>
    </lineage>
</organism>
<feature type="compositionally biased region" description="Basic residues" evidence="1">
    <location>
        <begin position="809"/>
        <end position="818"/>
    </location>
</feature>
<feature type="region of interest" description="Disordered" evidence="1">
    <location>
        <begin position="102"/>
        <end position="175"/>
    </location>
</feature>
<feature type="transmembrane region" description="Helical" evidence="2">
    <location>
        <begin position="845"/>
        <end position="868"/>
    </location>
</feature>
<evidence type="ECO:0000256" key="1">
    <source>
        <dbReference type="SAM" id="MobiDB-lite"/>
    </source>
</evidence>
<feature type="transmembrane region" description="Helical" evidence="2">
    <location>
        <begin position="676"/>
        <end position="708"/>
    </location>
</feature>
<evidence type="ECO:0000313" key="3">
    <source>
        <dbReference type="EMBL" id="KAL3826967.1"/>
    </source>
</evidence>
<proteinExistence type="predicted"/>
<feature type="region of interest" description="Disordered" evidence="1">
    <location>
        <begin position="1"/>
        <end position="78"/>
    </location>
</feature>
<keyword evidence="2" id="KW-1133">Transmembrane helix</keyword>
<feature type="transmembrane region" description="Helical" evidence="2">
    <location>
        <begin position="975"/>
        <end position="996"/>
    </location>
</feature>
<feature type="compositionally biased region" description="Gly residues" evidence="1">
    <location>
        <begin position="137"/>
        <end position="154"/>
    </location>
</feature>
<comment type="caution">
    <text evidence="3">The sequence shown here is derived from an EMBL/GenBank/DDBJ whole genome shotgun (WGS) entry which is preliminary data.</text>
</comment>
<feature type="transmembrane region" description="Helical" evidence="2">
    <location>
        <begin position="728"/>
        <end position="745"/>
    </location>
</feature>
<sequence length="1028" mass="114693">MRGGLVAANRSNRGGFEGGLVGSGGTMEGGNDRHRRPPRQRHQDRRRGDGPTNTSYEARSSMVKPESSWFEAKNNDNLNDYDGGGLDLDRIASSATDPLFELGMSSNNSDDAAYSDESDGEGGSDYDDSYDDDSENNGGGSTTPRAGGRGGGVGTTRRVPLSSSSSSKKKAIGRSSAKIGRCKPHKIDRMANMRLPRRYRGFSTSISSLFLDESIVCGAISCWGLILSSRTEHLLDERNVKRGLTRRGVGGEAGRGKEGGRRGPSFILSIAWIITILVVLVTYAVWGFDSQPTSATKDFDGGYFDDGEDYGYDDANRGLIRVHEWTGPEDASTSVLSMQKRHDFDGIMKMRDYKEHVFDPTVDMARRAYMNLMSQFNPDEYHPRSLEETSSAKEDRTDEGTQVRAILVVLFLLILGIIGRRRRMRTRFAILRARAQDDHLYYASILTKQGTNGSLATPDNSIMENFHEREDKYDSACSHTLFGCYPVDNTVAHYADYDDDESVSTAGETMTSTKKKKRRGGDFLARTTMTFFNCCCGVLCSCWCQLLSICALAQEARETRLLLPPSMQRIDLITHQPFSEYAKDVNNLRRRYMERANRTWMQHFAALSHLSRYLLLAFVLIVGFVVMTMLLHPMGGFGWGDAIVLIATFSQSAIVLFVVFGIYHRSDLSFDAVVKFFAVGFCISVVTGFVIEGVLVLVIQWILFISYYPPHWIWGDDYDAWLSANDRILKTSAELVVAFLVAALVEELCKYYGFRFLEHPDLVFLTGLDRTAKQAMNSGGLDAYKYDSQLVGEFSRSQDSDGASLDSRGRKKMPSKKRAKMLRSYGLEDDDDVEPELRTLQQQGAAITTGMISVAVGLACAENFLYVFVLGGTHDDLEDVSVRLTILLFRSMFPIHALCAAMQSINMIRKFIEEKHGGERNIGVGRIIFPAVLLHGSFDAILMCVNAYIDASYDRYYSNGGTDDDATWVQPYNELAINLIAVLGIFLVMTMSFGWYSYQHKLQMLRLAKIDMNRSRYGRGGFNPPTLA</sequence>
<keyword evidence="4" id="KW-1185">Reference proteome</keyword>
<feature type="compositionally biased region" description="Acidic residues" evidence="1">
    <location>
        <begin position="113"/>
        <end position="135"/>
    </location>
</feature>
<keyword evidence="2" id="KW-0812">Transmembrane</keyword>
<keyword evidence="2" id="KW-0472">Membrane</keyword>
<feature type="compositionally biased region" description="Basic residues" evidence="1">
    <location>
        <begin position="33"/>
        <end position="45"/>
    </location>
</feature>
<protein>
    <submittedName>
        <fullName evidence="3">Uncharacterized protein</fullName>
    </submittedName>
</protein>
<feature type="transmembrane region" description="Helical" evidence="2">
    <location>
        <begin position="880"/>
        <end position="902"/>
    </location>
</feature>
<dbReference type="Pfam" id="PF13367">
    <property type="entry name" value="PrsW-protease"/>
    <property type="match status" value="1"/>
</dbReference>
<dbReference type="AlphaFoldDB" id="A0ABD3SQT8"/>
<feature type="transmembrane region" description="Helical" evidence="2">
    <location>
        <begin position="613"/>
        <end position="631"/>
    </location>
</feature>
<feature type="transmembrane region" description="Helical" evidence="2">
    <location>
        <begin position="265"/>
        <end position="286"/>
    </location>
</feature>
<dbReference type="InterPro" id="IPR026898">
    <property type="entry name" value="PrsW"/>
</dbReference>